<sequence>MLAELCPDLSEWPHRWCFDDGDIDFGRNVLEALTPFLQHLLATDLSRKTLARHRDHLWMLGGELVRRLHDEPRLRMKTPTAVLLHYIDDEGGPLIYPSITEAQQHAFDGTCRKLYRFLSEVASAG</sequence>
<accession>A0A4S3KDJ2</accession>
<evidence type="ECO:0000313" key="2">
    <source>
        <dbReference type="Proteomes" id="UP000307749"/>
    </source>
</evidence>
<comment type="caution">
    <text evidence="1">The sequence shown here is derived from an EMBL/GenBank/DDBJ whole genome shotgun (WGS) entry which is preliminary data.</text>
</comment>
<evidence type="ECO:0000313" key="1">
    <source>
        <dbReference type="EMBL" id="THD05964.1"/>
    </source>
</evidence>
<dbReference type="STRING" id="993689.GCA_002077135_00386"/>
<reference evidence="1 2" key="1">
    <citation type="submission" date="2017-02" db="EMBL/GenBank/DDBJ databases">
        <title>Whole genome sequencing of Metallibacterium scheffleri DSM 24874 (T).</title>
        <authorList>
            <person name="Kumar S."/>
            <person name="Patil P."/>
            <person name="Patil P.B."/>
        </authorList>
    </citation>
    <scope>NUCLEOTIDE SEQUENCE [LARGE SCALE GENOMIC DNA]</scope>
    <source>
        <strain evidence="1 2">DSM 24874</strain>
    </source>
</reference>
<dbReference type="AlphaFoldDB" id="A0A4S3KDJ2"/>
<dbReference type="Proteomes" id="UP000307749">
    <property type="component" value="Unassembled WGS sequence"/>
</dbReference>
<proteinExistence type="predicted"/>
<dbReference type="EMBL" id="MWQO01000109">
    <property type="protein sequence ID" value="THD05964.1"/>
    <property type="molecule type" value="Genomic_DNA"/>
</dbReference>
<organism evidence="1 2">
    <name type="scientific">Metallibacterium scheffleri</name>
    <dbReference type="NCBI Taxonomy" id="993689"/>
    <lineage>
        <taxon>Bacteria</taxon>
        <taxon>Pseudomonadati</taxon>
        <taxon>Pseudomonadota</taxon>
        <taxon>Gammaproteobacteria</taxon>
        <taxon>Lysobacterales</taxon>
        <taxon>Rhodanobacteraceae</taxon>
        <taxon>Metallibacterium</taxon>
    </lineage>
</organism>
<gene>
    <name evidence="1" type="ORF">B1806_16405</name>
</gene>
<dbReference type="RefSeq" id="WP_081125835.1">
    <property type="nucleotide sequence ID" value="NZ_MWQO01000109.1"/>
</dbReference>
<keyword evidence="2" id="KW-1185">Reference proteome</keyword>
<name>A0A4S3KDJ2_9GAMM</name>
<protein>
    <submittedName>
        <fullName evidence="1">Uncharacterized protein</fullName>
    </submittedName>
</protein>